<feature type="domain" description="PLD phosphodiesterase" evidence="7">
    <location>
        <begin position="173"/>
        <end position="200"/>
    </location>
</feature>
<dbReference type="GO" id="GO:0005739">
    <property type="term" value="C:mitochondrion"/>
    <property type="evidence" value="ECO:0007669"/>
    <property type="project" value="TreeGrafter"/>
</dbReference>
<accession>A0A1I8GQ49</accession>
<evidence type="ECO:0000256" key="1">
    <source>
        <dbReference type="ARBA" id="ARBA00022801"/>
    </source>
</evidence>
<dbReference type="AlphaFoldDB" id="A0A1I8GQ49"/>
<comment type="similarity">
    <text evidence="4">Belongs to the phospholipase D family. MitoPLD/Zucchini subfamily.</text>
</comment>
<evidence type="ECO:0000256" key="2">
    <source>
        <dbReference type="ARBA" id="ARBA00022963"/>
    </source>
</evidence>
<dbReference type="Pfam" id="PF13091">
    <property type="entry name" value="PLDc_2"/>
    <property type="match status" value="1"/>
</dbReference>
<dbReference type="GO" id="GO:0016891">
    <property type="term" value="F:RNA endonuclease activity producing 5'-phosphomonoesters, hydrolytic mechanism"/>
    <property type="evidence" value="ECO:0007669"/>
    <property type="project" value="TreeGrafter"/>
</dbReference>
<proteinExistence type="inferred from homology"/>
<dbReference type="WBParaSite" id="maker-uti_cns_0004011-snap-gene-0.4-mRNA-1">
    <property type="protein sequence ID" value="maker-uti_cns_0004011-snap-gene-0.4-mRNA-1"/>
    <property type="gene ID" value="maker-uti_cns_0004011-snap-gene-0.4"/>
</dbReference>
<dbReference type="GO" id="GO:0034587">
    <property type="term" value="P:piRNA processing"/>
    <property type="evidence" value="ECO:0007669"/>
    <property type="project" value="TreeGrafter"/>
</dbReference>
<keyword evidence="1" id="KW-0378">Hydrolase</keyword>
<organism evidence="8 10">
    <name type="scientific">Macrostomum lignano</name>
    <dbReference type="NCBI Taxonomy" id="282301"/>
    <lineage>
        <taxon>Eukaryota</taxon>
        <taxon>Metazoa</taxon>
        <taxon>Spiralia</taxon>
        <taxon>Lophotrochozoa</taxon>
        <taxon>Platyhelminthes</taxon>
        <taxon>Rhabditophora</taxon>
        <taxon>Macrostomorpha</taxon>
        <taxon>Macrostomida</taxon>
        <taxon>Macrostomidae</taxon>
        <taxon>Macrostomum</taxon>
    </lineage>
</organism>
<evidence type="ECO:0000256" key="4">
    <source>
        <dbReference type="ARBA" id="ARBA00038012"/>
    </source>
</evidence>
<evidence type="ECO:0000256" key="5">
    <source>
        <dbReference type="ARBA" id="ARBA00040549"/>
    </source>
</evidence>
<keyword evidence="3" id="KW-0443">Lipid metabolism</keyword>
<dbReference type="WBParaSite" id="maker-uti_cns_0002067-snap-gene-0.13-mRNA-1">
    <property type="protein sequence ID" value="maker-uti_cns_0002067-snap-gene-0.13-mRNA-1"/>
    <property type="gene ID" value="maker-uti_cns_0002067-snap-gene-0.13"/>
</dbReference>
<dbReference type="CDD" id="cd09171">
    <property type="entry name" value="PLDc_vPLD6_like"/>
    <property type="match status" value="1"/>
</dbReference>
<evidence type="ECO:0000313" key="10">
    <source>
        <dbReference type="WBParaSite" id="maker-uti_cns_0002726-snap-gene-0.3-mRNA-1"/>
    </source>
</evidence>
<dbReference type="Gene3D" id="3.30.870.10">
    <property type="entry name" value="Endonuclease Chain A"/>
    <property type="match status" value="1"/>
</dbReference>
<name>A0A1I8GQ49_9PLAT</name>
<dbReference type="GO" id="GO:0016042">
    <property type="term" value="P:lipid catabolic process"/>
    <property type="evidence" value="ECO:0007669"/>
    <property type="project" value="UniProtKB-KW"/>
</dbReference>
<evidence type="ECO:0000256" key="3">
    <source>
        <dbReference type="ARBA" id="ARBA00023098"/>
    </source>
</evidence>
<dbReference type="WBParaSite" id="maker-uti_cns_0002726-snap-gene-0.3-mRNA-1">
    <property type="protein sequence ID" value="maker-uti_cns_0002726-snap-gene-0.3-mRNA-1"/>
    <property type="gene ID" value="maker-uti_cns_0002726-snap-gene-0.3"/>
</dbReference>
<dbReference type="SUPFAM" id="SSF56024">
    <property type="entry name" value="Phospholipase D/nuclease"/>
    <property type="match status" value="1"/>
</dbReference>
<evidence type="ECO:0000313" key="9">
    <source>
        <dbReference type="WBParaSite" id="maker-uti_cns_0002067-snap-gene-0.13-mRNA-1"/>
    </source>
</evidence>
<evidence type="ECO:0000313" key="8">
    <source>
        <dbReference type="Proteomes" id="UP000095280"/>
    </source>
</evidence>
<dbReference type="PANTHER" id="PTHR43856">
    <property type="entry name" value="CARDIOLIPIN HYDROLASE"/>
    <property type="match status" value="1"/>
</dbReference>
<reference evidence="9 10" key="1">
    <citation type="submission" date="2016-11" db="UniProtKB">
        <authorList>
            <consortium name="WormBaseParasite"/>
        </authorList>
    </citation>
    <scope>IDENTIFICATION</scope>
</reference>
<protein>
    <recommendedName>
        <fullName evidence="5">Mitochondrial cardiolipin hydrolase</fullName>
    </recommendedName>
    <alternativeName>
        <fullName evidence="6">Mitochondrial phospholipase</fullName>
    </alternativeName>
</protein>
<dbReference type="PROSITE" id="PS50035">
    <property type="entry name" value="PLD"/>
    <property type="match status" value="1"/>
</dbReference>
<dbReference type="InterPro" id="IPR051406">
    <property type="entry name" value="PLD_domain"/>
</dbReference>
<keyword evidence="2" id="KW-0442">Lipid degradation</keyword>
<dbReference type="Proteomes" id="UP000095280">
    <property type="component" value="Unplaced"/>
</dbReference>
<dbReference type="InterPro" id="IPR001736">
    <property type="entry name" value="PLipase_D/transphosphatidylase"/>
</dbReference>
<evidence type="ECO:0000256" key="6">
    <source>
        <dbReference type="ARBA" id="ARBA00043167"/>
    </source>
</evidence>
<dbReference type="InterPro" id="IPR025202">
    <property type="entry name" value="PLD-like_dom"/>
</dbReference>
<dbReference type="PANTHER" id="PTHR43856:SF1">
    <property type="entry name" value="MITOCHONDRIAL CARDIOLIPIN HYDROLASE"/>
    <property type="match status" value="1"/>
</dbReference>
<keyword evidence="8" id="KW-1185">Reference proteome</keyword>
<sequence length="239" mass="26368">FQSLSVAQRYLLLAGAGLACLAAGPLLERLLKFLINRRQSRGRCRRQFDCIFFSGGSLLPPCQAASQALAAAASSSNDPAVFCPDPSDCRLSHSSQHPYFQLIRQLASAVRSLDLCMYTLSSPDLSALLLALSQRKPRPVRVRVICDSEQLHSLGSAIAKLRSAGLPIRADSTSYFMHHKFCVIDRSLVLTGSLNWTGQGTLGNWENVVALDDVKVVEAFRREFERLWQEFSPASRSAR</sequence>
<evidence type="ECO:0000259" key="7">
    <source>
        <dbReference type="PROSITE" id="PS50035"/>
    </source>
</evidence>